<feature type="region of interest" description="Disordered" evidence="1">
    <location>
        <begin position="314"/>
        <end position="341"/>
    </location>
</feature>
<evidence type="ECO:0000259" key="2">
    <source>
        <dbReference type="Pfam" id="PF26138"/>
    </source>
</evidence>
<dbReference type="EMBL" id="JAKOGI010002047">
    <property type="protein sequence ID" value="KAJ8423138.1"/>
    <property type="molecule type" value="Genomic_DNA"/>
</dbReference>
<evidence type="ECO:0000256" key="1">
    <source>
        <dbReference type="SAM" id="MobiDB-lite"/>
    </source>
</evidence>
<reference evidence="3" key="1">
    <citation type="submission" date="2022-04" db="EMBL/GenBank/DDBJ databases">
        <title>Carnegiea gigantea Genome sequencing and assembly v2.</title>
        <authorList>
            <person name="Copetti D."/>
            <person name="Sanderson M.J."/>
            <person name="Burquez A."/>
            <person name="Wojciechowski M.F."/>
        </authorList>
    </citation>
    <scope>NUCLEOTIDE SEQUENCE</scope>
    <source>
        <strain evidence="3">SGP5-SGP5p</strain>
        <tissue evidence="3">Aerial part</tissue>
    </source>
</reference>
<dbReference type="PANTHER" id="PTHR47069">
    <property type="match status" value="1"/>
</dbReference>
<evidence type="ECO:0000313" key="3">
    <source>
        <dbReference type="EMBL" id="KAJ8423138.1"/>
    </source>
</evidence>
<protein>
    <recommendedName>
        <fullName evidence="2">DUF8040 domain-containing protein</fullName>
    </recommendedName>
</protein>
<dbReference type="AlphaFoldDB" id="A0A9Q1JL53"/>
<feature type="region of interest" description="Disordered" evidence="1">
    <location>
        <begin position="62"/>
        <end position="86"/>
    </location>
</feature>
<sequence>MDYSVRLFNLKWGKKIEKFSANTRPALPFSALPFSALPSEPRPAATAPLLLPDLTGRRLHLHAPTEHRRRRLRPVPAPQTATVSPPLDRLTKSSVRVSSTVAIAPLLLPELTGRRLHLHAPTEDQPPTSPAGTGAIDRHTVTTSTHVNCKFGYGTMRSCWMFLLNKERKEPLMRVILKNEGIHEESAQIKNRCNDIRKKLGAWEYLIGRTGVGVDYTIGAVDVSYSAWQEFLERYGGKCKSFRKKMPANLDKMKSAFHGKQATGEMSFAPGMVGSPSNQTQRSKGKAIDFVEHVGDSDETNEDGSDDDIECFRAEESRSPPKTVHSSHKRKSEGGTSSDGKRQALLNWSAREEEVNQAFAFLRITEKGKQQPSLTKQVQARLKQHPEVSAMGTDFIWSVMDYIYQKKEENLFLDLDDEFVVRYIKSRGMDEDDCTMDKEDCTMDEVEDQAIDTVIGYALERYLADRPRSTFKERMPTAIGGGNGAQYIHRLLSRNHPNLHRKVLRLEKDTFTHLVSIFIERGLLEEGRFVKAAEIVAMTLFRLARGASYQEAEDRFQHSPSTIGKYHKQVLHGLVQLSSDIVRSYQSQDEVPAEILQKNGFY</sequence>
<gene>
    <name evidence="3" type="ORF">Cgig2_016491</name>
</gene>
<dbReference type="PANTHER" id="PTHR47069:SF11">
    <property type="entry name" value="OS04G0275550 PROTEIN"/>
    <property type="match status" value="1"/>
</dbReference>
<dbReference type="OrthoDB" id="1699974at2759"/>
<proteinExistence type="predicted"/>
<dbReference type="Pfam" id="PF26138">
    <property type="entry name" value="DUF8040"/>
    <property type="match status" value="1"/>
</dbReference>
<accession>A0A9Q1JL53</accession>
<dbReference type="Proteomes" id="UP001153076">
    <property type="component" value="Unassembled WGS sequence"/>
</dbReference>
<evidence type="ECO:0000313" key="4">
    <source>
        <dbReference type="Proteomes" id="UP001153076"/>
    </source>
</evidence>
<organism evidence="3 4">
    <name type="scientific">Carnegiea gigantea</name>
    <dbReference type="NCBI Taxonomy" id="171969"/>
    <lineage>
        <taxon>Eukaryota</taxon>
        <taxon>Viridiplantae</taxon>
        <taxon>Streptophyta</taxon>
        <taxon>Embryophyta</taxon>
        <taxon>Tracheophyta</taxon>
        <taxon>Spermatophyta</taxon>
        <taxon>Magnoliopsida</taxon>
        <taxon>eudicotyledons</taxon>
        <taxon>Gunneridae</taxon>
        <taxon>Pentapetalae</taxon>
        <taxon>Caryophyllales</taxon>
        <taxon>Cactineae</taxon>
        <taxon>Cactaceae</taxon>
        <taxon>Cactoideae</taxon>
        <taxon>Echinocereeae</taxon>
        <taxon>Carnegiea</taxon>
    </lineage>
</organism>
<dbReference type="InterPro" id="IPR058353">
    <property type="entry name" value="DUF8040"/>
</dbReference>
<keyword evidence="4" id="KW-1185">Reference proteome</keyword>
<feature type="domain" description="DUF8040" evidence="2">
    <location>
        <begin position="483"/>
        <end position="575"/>
    </location>
</feature>
<comment type="caution">
    <text evidence="3">The sequence shown here is derived from an EMBL/GenBank/DDBJ whole genome shotgun (WGS) entry which is preliminary data.</text>
</comment>
<name>A0A9Q1JL53_9CARY</name>
<feature type="compositionally biased region" description="Basic residues" evidence="1">
    <location>
        <begin position="62"/>
        <end position="73"/>
    </location>
</feature>